<accession>A0A2M3ZPY5</accession>
<sequence length="67" mass="6560">MRGSVAAIFAAVHSFDSTVAAVVVVYSLARLSSLCGARSVAAGVAVAAAAVAADAGERPIAVPWSLC</sequence>
<evidence type="ECO:0000313" key="1">
    <source>
        <dbReference type="EMBL" id="MBW30599.1"/>
    </source>
</evidence>
<proteinExistence type="predicted"/>
<dbReference type="EMBL" id="GGFM01009848">
    <property type="protein sequence ID" value="MBW30599.1"/>
    <property type="molecule type" value="Transcribed_RNA"/>
</dbReference>
<reference evidence="1" key="1">
    <citation type="submission" date="2018-01" db="EMBL/GenBank/DDBJ databases">
        <title>An insight into the sialome of Amazonian anophelines.</title>
        <authorList>
            <person name="Ribeiro J.M."/>
            <person name="Scarpassa V."/>
            <person name="Calvo E."/>
        </authorList>
    </citation>
    <scope>NUCLEOTIDE SEQUENCE</scope>
    <source>
        <tissue evidence="1">Salivary glands</tissue>
    </source>
</reference>
<dbReference type="AlphaFoldDB" id="A0A2M3ZPY5"/>
<protein>
    <submittedName>
        <fullName evidence="1">Putative secreted peptide</fullName>
    </submittedName>
</protein>
<name>A0A2M3ZPY5_9DIPT</name>
<organism evidence="1">
    <name type="scientific">Anopheles braziliensis</name>
    <dbReference type="NCBI Taxonomy" id="58242"/>
    <lineage>
        <taxon>Eukaryota</taxon>
        <taxon>Metazoa</taxon>
        <taxon>Ecdysozoa</taxon>
        <taxon>Arthropoda</taxon>
        <taxon>Hexapoda</taxon>
        <taxon>Insecta</taxon>
        <taxon>Pterygota</taxon>
        <taxon>Neoptera</taxon>
        <taxon>Endopterygota</taxon>
        <taxon>Diptera</taxon>
        <taxon>Nematocera</taxon>
        <taxon>Culicoidea</taxon>
        <taxon>Culicidae</taxon>
        <taxon>Anophelinae</taxon>
        <taxon>Anopheles</taxon>
    </lineage>
</organism>